<dbReference type="PANTHER" id="PTHR21198:SF7">
    <property type="entry name" value="ASPARTATE-GLUTAMATE RACEMASE FAMILY"/>
    <property type="match status" value="1"/>
</dbReference>
<proteinExistence type="inferred from homology"/>
<gene>
    <name evidence="3" type="ORF">MOF03_12605</name>
</gene>
<dbReference type="Pfam" id="PF01177">
    <property type="entry name" value="Asp_Glu_race"/>
    <property type="match status" value="1"/>
</dbReference>
<dbReference type="Gene3D" id="3.40.50.1860">
    <property type="match status" value="2"/>
</dbReference>
<dbReference type="AlphaFoldDB" id="A0A9Q4ENZ0"/>
<dbReference type="InterPro" id="IPR015942">
    <property type="entry name" value="Asp/Glu/hydantoin_racemase"/>
</dbReference>
<dbReference type="SUPFAM" id="SSF53681">
    <property type="entry name" value="Aspartate/glutamate racemase"/>
    <property type="match status" value="2"/>
</dbReference>
<evidence type="ECO:0000313" key="4">
    <source>
        <dbReference type="Proteomes" id="UP001073053"/>
    </source>
</evidence>
<dbReference type="PANTHER" id="PTHR21198">
    <property type="entry name" value="GLUTAMATE RACEMASE"/>
    <property type="match status" value="1"/>
</dbReference>
<name>A0A9Q4ENZ0_9BACI</name>
<dbReference type="NCBIfam" id="TIGR00035">
    <property type="entry name" value="asp_race"/>
    <property type="match status" value="1"/>
</dbReference>
<dbReference type="InterPro" id="IPR001920">
    <property type="entry name" value="Asp/Glu_race"/>
</dbReference>
<dbReference type="RefSeq" id="WP_268497331.1">
    <property type="nucleotide sequence ID" value="NZ_JALAVZ010000005.1"/>
</dbReference>
<comment type="caution">
    <text evidence="3">The sequence shown here is derived from an EMBL/GenBank/DDBJ whole genome shotgun (WGS) entry which is preliminary data.</text>
</comment>
<dbReference type="EC" id="5.1.1.-" evidence="3"/>
<keyword evidence="2 3" id="KW-0413">Isomerase</keyword>
<evidence type="ECO:0000256" key="2">
    <source>
        <dbReference type="ARBA" id="ARBA00023235"/>
    </source>
</evidence>
<protein>
    <submittedName>
        <fullName evidence="3">Amino acid racemase</fullName>
        <ecNumber evidence="3">5.1.1.-</ecNumber>
    </submittedName>
</protein>
<evidence type="ECO:0000256" key="1">
    <source>
        <dbReference type="ARBA" id="ARBA00007847"/>
    </source>
</evidence>
<dbReference type="GO" id="GO:0047661">
    <property type="term" value="F:amino-acid racemase activity"/>
    <property type="evidence" value="ECO:0007669"/>
    <property type="project" value="InterPro"/>
</dbReference>
<comment type="similarity">
    <text evidence="1">Belongs to the aspartate/glutamate racemases family.</text>
</comment>
<accession>A0A9Q4ENZ0</accession>
<dbReference type="InterPro" id="IPR004380">
    <property type="entry name" value="Asp_race"/>
</dbReference>
<reference evidence="3" key="1">
    <citation type="submission" date="2022-02" db="EMBL/GenBank/DDBJ databases">
        <title>Crop Bioprotection Bacillus Genome Sequencing.</title>
        <authorList>
            <person name="Dunlap C."/>
        </authorList>
    </citation>
    <scope>NUCLEOTIDE SEQUENCE</scope>
    <source>
        <strain evidence="3">EC49O2N-C10</strain>
    </source>
</reference>
<dbReference type="EMBL" id="JALAWA010000007">
    <property type="protein sequence ID" value="MCY9185473.1"/>
    <property type="molecule type" value="Genomic_DNA"/>
</dbReference>
<dbReference type="Proteomes" id="UP001073053">
    <property type="component" value="Unassembled WGS sequence"/>
</dbReference>
<sequence>MIGILAGMGPKSTSPFLDKVIDYCQKLYGASHDIDYPQMMIYSCPTPFYVDRPIDHDEMKKAIIDGAVKLEKTGADFISLPCNTAHAYFEDIQQALSIPLLHIIEETVKELPDSAQKVAVLGTDSTIQSCIYQKGLKAGGHEFIHEKHWQREVNQLIAAIKQPNHVHKTQDIWRELYLEISKRADLIISACTDLNTVLDHFHDDIPIIDSSDCLAKSTVSTYLTYQNEPFNKGCM</sequence>
<organism evidence="3 4">
    <name type="scientific">Bacillus halotolerans</name>
    <dbReference type="NCBI Taxonomy" id="260554"/>
    <lineage>
        <taxon>Bacteria</taxon>
        <taxon>Bacillati</taxon>
        <taxon>Bacillota</taxon>
        <taxon>Bacilli</taxon>
        <taxon>Bacillales</taxon>
        <taxon>Bacillaceae</taxon>
        <taxon>Bacillus</taxon>
    </lineage>
</organism>
<evidence type="ECO:0000313" key="3">
    <source>
        <dbReference type="EMBL" id="MCY9185473.1"/>
    </source>
</evidence>